<gene>
    <name evidence="1" type="ORF">KIPB_006422</name>
</gene>
<keyword evidence="2" id="KW-1185">Reference proteome</keyword>
<accession>A0A391NUI0</accession>
<reference evidence="1 2" key="1">
    <citation type="journal article" date="2018" name="PLoS ONE">
        <title>The draft genome of Kipferlia bialata reveals reductive genome evolution in fornicate parasites.</title>
        <authorList>
            <person name="Tanifuji G."/>
            <person name="Takabayashi S."/>
            <person name="Kume K."/>
            <person name="Takagi M."/>
            <person name="Nakayama T."/>
            <person name="Kamikawa R."/>
            <person name="Inagaki Y."/>
            <person name="Hashimoto T."/>
        </authorList>
    </citation>
    <scope>NUCLEOTIDE SEQUENCE [LARGE SCALE GENOMIC DNA]</scope>
    <source>
        <strain evidence="1">NY0173</strain>
    </source>
</reference>
<protein>
    <submittedName>
        <fullName evidence="1">Uncharacterized protein</fullName>
    </submittedName>
</protein>
<dbReference type="Proteomes" id="UP000265618">
    <property type="component" value="Unassembled WGS sequence"/>
</dbReference>
<dbReference type="EMBL" id="BDIP01001648">
    <property type="protein sequence ID" value="GCA62888.1"/>
    <property type="molecule type" value="Genomic_DNA"/>
</dbReference>
<feature type="non-terminal residue" evidence="1">
    <location>
        <position position="1"/>
    </location>
</feature>
<evidence type="ECO:0000313" key="2">
    <source>
        <dbReference type="Proteomes" id="UP000265618"/>
    </source>
</evidence>
<sequence>VTQLRFNRYNGSWLDVVLTEEKGDEVHMDDEDDYGNMLLQGDW</sequence>
<name>A0A391NUI0_9EUKA</name>
<organism evidence="1 2">
    <name type="scientific">Kipferlia bialata</name>
    <dbReference type="NCBI Taxonomy" id="797122"/>
    <lineage>
        <taxon>Eukaryota</taxon>
        <taxon>Metamonada</taxon>
        <taxon>Carpediemonas-like organisms</taxon>
        <taxon>Kipferlia</taxon>
    </lineage>
</organism>
<evidence type="ECO:0000313" key="1">
    <source>
        <dbReference type="EMBL" id="GCA62888.1"/>
    </source>
</evidence>
<proteinExistence type="predicted"/>
<comment type="caution">
    <text evidence="1">The sequence shown here is derived from an EMBL/GenBank/DDBJ whole genome shotgun (WGS) entry which is preliminary data.</text>
</comment>
<dbReference type="AlphaFoldDB" id="A0A391NUI0"/>